<gene>
    <name evidence="1" type="ordered locus">VIT_12s0034g00920</name>
</gene>
<evidence type="ECO:0000313" key="2">
    <source>
        <dbReference type="Proteomes" id="UP000009183"/>
    </source>
</evidence>
<dbReference type="Proteomes" id="UP000009183">
    <property type="component" value="Chromosome 12"/>
</dbReference>
<sequence length="43" mass="4885">MILGNQTQPCEIYLGRNLRTMRRSKSQDASEIPNVAKVVYSCI</sequence>
<proteinExistence type="predicted"/>
<dbReference type="PaxDb" id="29760-VIT_12s0034g00920.t01"/>
<name>F6H8V8_VITVI</name>
<protein>
    <submittedName>
        <fullName evidence="1">Uncharacterized protein</fullName>
    </submittedName>
</protein>
<dbReference type="HOGENOM" id="CLU_3243216_0_0_1"/>
<dbReference type="AlphaFoldDB" id="F6H8V8"/>
<organism evidence="1 2">
    <name type="scientific">Vitis vinifera</name>
    <name type="common">Grape</name>
    <dbReference type="NCBI Taxonomy" id="29760"/>
    <lineage>
        <taxon>Eukaryota</taxon>
        <taxon>Viridiplantae</taxon>
        <taxon>Streptophyta</taxon>
        <taxon>Embryophyta</taxon>
        <taxon>Tracheophyta</taxon>
        <taxon>Spermatophyta</taxon>
        <taxon>Magnoliopsida</taxon>
        <taxon>eudicotyledons</taxon>
        <taxon>Gunneridae</taxon>
        <taxon>Pentapetalae</taxon>
        <taxon>rosids</taxon>
        <taxon>Vitales</taxon>
        <taxon>Vitaceae</taxon>
        <taxon>Viteae</taxon>
        <taxon>Vitis</taxon>
    </lineage>
</organism>
<dbReference type="InParanoid" id="F6H8V8"/>
<keyword evidence="2" id="KW-1185">Reference proteome</keyword>
<evidence type="ECO:0000313" key="1">
    <source>
        <dbReference type="EMBL" id="CCB48743.1"/>
    </source>
</evidence>
<accession>F6H8V8</accession>
<dbReference type="EMBL" id="FN595497">
    <property type="protein sequence ID" value="CCB48743.1"/>
    <property type="molecule type" value="Genomic_DNA"/>
</dbReference>
<reference evidence="2" key="1">
    <citation type="journal article" date="2007" name="Nature">
        <title>The grapevine genome sequence suggests ancestral hexaploidization in major angiosperm phyla.</title>
        <authorList>
            <consortium name="The French-Italian Public Consortium for Grapevine Genome Characterization."/>
            <person name="Jaillon O."/>
            <person name="Aury J.-M."/>
            <person name="Noel B."/>
            <person name="Policriti A."/>
            <person name="Clepet C."/>
            <person name="Casagrande A."/>
            <person name="Choisne N."/>
            <person name="Aubourg S."/>
            <person name="Vitulo N."/>
            <person name="Jubin C."/>
            <person name="Vezzi A."/>
            <person name="Legeai F."/>
            <person name="Hugueney P."/>
            <person name="Dasilva C."/>
            <person name="Horner D."/>
            <person name="Mica E."/>
            <person name="Jublot D."/>
            <person name="Poulain J."/>
            <person name="Bruyere C."/>
            <person name="Billault A."/>
            <person name="Segurens B."/>
            <person name="Gouyvenoux M."/>
            <person name="Ugarte E."/>
            <person name="Cattonaro F."/>
            <person name="Anthouard V."/>
            <person name="Vico V."/>
            <person name="Del Fabbro C."/>
            <person name="Alaux M."/>
            <person name="Di Gaspero G."/>
            <person name="Dumas V."/>
            <person name="Felice N."/>
            <person name="Paillard S."/>
            <person name="Juman I."/>
            <person name="Moroldo M."/>
            <person name="Scalabrin S."/>
            <person name="Canaguier A."/>
            <person name="Le Clainche I."/>
            <person name="Malacrida G."/>
            <person name="Durand E."/>
            <person name="Pesole G."/>
            <person name="Laucou V."/>
            <person name="Chatelet P."/>
            <person name="Merdinoglu D."/>
            <person name="Delledonne M."/>
            <person name="Pezzotti M."/>
            <person name="Lecharny A."/>
            <person name="Scarpelli C."/>
            <person name="Artiguenave F."/>
            <person name="Pe M.E."/>
            <person name="Valle G."/>
            <person name="Morgante M."/>
            <person name="Caboche M."/>
            <person name="Adam-Blondon A.-F."/>
            <person name="Weissenbach J."/>
            <person name="Quetier F."/>
            <person name="Wincker P."/>
        </authorList>
    </citation>
    <scope>NUCLEOTIDE SEQUENCE [LARGE SCALE GENOMIC DNA]</scope>
    <source>
        <strain evidence="2">cv. Pinot noir / PN40024</strain>
    </source>
</reference>